<dbReference type="Proteomes" id="UP000225108">
    <property type="component" value="Unassembled WGS sequence"/>
</dbReference>
<dbReference type="EMBL" id="PEBD01000004">
    <property type="protein sequence ID" value="PHV68630.1"/>
    <property type="molecule type" value="Genomic_DNA"/>
</dbReference>
<evidence type="ECO:0000259" key="1">
    <source>
        <dbReference type="Pfam" id="PF11706"/>
    </source>
</evidence>
<dbReference type="Gene3D" id="1.10.3300.10">
    <property type="entry name" value="Jann2411-like domain"/>
    <property type="match status" value="1"/>
</dbReference>
<dbReference type="SUPFAM" id="SSF160904">
    <property type="entry name" value="Jann2411-like"/>
    <property type="match status" value="1"/>
</dbReference>
<dbReference type="PANTHER" id="PTHR35525">
    <property type="entry name" value="BLL6575 PROTEIN"/>
    <property type="match status" value="1"/>
</dbReference>
<dbReference type="PANTHER" id="PTHR35525:SF3">
    <property type="entry name" value="BLL6575 PROTEIN"/>
    <property type="match status" value="1"/>
</dbReference>
<dbReference type="RefSeq" id="WP_099381745.1">
    <property type="nucleotide sequence ID" value="NZ_PEBD01000004.1"/>
</dbReference>
<organism evidence="2 3">
    <name type="scientific">Williamsia marianensis</name>
    <dbReference type="NCBI Taxonomy" id="85044"/>
    <lineage>
        <taxon>Bacteria</taxon>
        <taxon>Bacillati</taxon>
        <taxon>Actinomycetota</taxon>
        <taxon>Actinomycetes</taxon>
        <taxon>Mycobacteriales</taxon>
        <taxon>Nocardiaceae</taxon>
        <taxon>Williamsia</taxon>
    </lineage>
</organism>
<protein>
    <submittedName>
        <fullName evidence="2">RNA-binding protein</fullName>
    </submittedName>
</protein>
<accession>A0A2G3PS93</accession>
<proteinExistence type="predicted"/>
<comment type="caution">
    <text evidence="2">The sequence shown here is derived from an EMBL/GenBank/DDBJ whole genome shotgun (WGS) entry which is preliminary data.</text>
</comment>
<evidence type="ECO:0000313" key="2">
    <source>
        <dbReference type="EMBL" id="PHV68630.1"/>
    </source>
</evidence>
<dbReference type="AlphaFoldDB" id="A0A2G3PS93"/>
<reference evidence="2 3" key="1">
    <citation type="submission" date="2017-10" db="EMBL/GenBank/DDBJ databases">
        <title>The draft genome sequence of Williamsia sp. BULT 1.1 isolated from the semi-arid grassland soils from South Africa.</title>
        <authorList>
            <person name="Kabwe M.H."/>
            <person name="Govender N."/>
            <person name="Mutseka Lunga P."/>
            <person name="Vikram S."/>
            <person name="Makhalanyane T.P."/>
        </authorList>
    </citation>
    <scope>NUCLEOTIDE SEQUENCE [LARGE SCALE GENOMIC DNA]</scope>
    <source>
        <strain evidence="2 3">BULT 1.1</strain>
    </source>
</reference>
<dbReference type="InterPro" id="IPR023286">
    <property type="entry name" value="ABATE_dom_sf"/>
</dbReference>
<dbReference type="InterPro" id="IPR010852">
    <property type="entry name" value="ABATE"/>
</dbReference>
<name>A0A2G3PS93_WILMA</name>
<dbReference type="Pfam" id="PF07336">
    <property type="entry name" value="ABATE"/>
    <property type="match status" value="1"/>
</dbReference>
<feature type="domain" description="Zinc finger CGNR" evidence="1">
    <location>
        <begin position="134"/>
        <end position="177"/>
    </location>
</feature>
<gene>
    <name evidence="2" type="ORF">CSW57_05425</name>
</gene>
<dbReference type="Pfam" id="PF11706">
    <property type="entry name" value="zf-CGNR"/>
    <property type="match status" value="1"/>
</dbReference>
<evidence type="ECO:0000313" key="3">
    <source>
        <dbReference type="Proteomes" id="UP000225108"/>
    </source>
</evidence>
<dbReference type="InterPro" id="IPR021005">
    <property type="entry name" value="Znf_CGNR"/>
</dbReference>
<sequence>MLFAHDTDVALVATAALINTGRGDVDTLSTAGELRDFLDDQGYTGRRDGDPAELDAVRALRTRLDTLWQLGIDDAAHEVNMMLREADARPYLTRHDGWDWHIHVTEPEAPLADRMAAENAMALIDLIRTDQLSRLKTCAGEGCRIVFIDLSRNRSRRFCSDGGCGNRAHVAAYRRRRAEQD</sequence>